<dbReference type="SUPFAM" id="SSF57184">
    <property type="entry name" value="Growth factor receptor domain"/>
    <property type="match status" value="1"/>
</dbReference>
<feature type="transmembrane region" description="Helical" evidence="2">
    <location>
        <begin position="639"/>
        <end position="662"/>
    </location>
</feature>
<proteinExistence type="predicted"/>
<feature type="transmembrane region" description="Helical" evidence="2">
    <location>
        <begin position="778"/>
        <end position="800"/>
    </location>
</feature>
<keyword evidence="2" id="KW-1133">Transmembrane helix</keyword>
<feature type="region of interest" description="Disordered" evidence="1">
    <location>
        <begin position="879"/>
        <end position="898"/>
    </location>
</feature>
<evidence type="ECO:0000256" key="1">
    <source>
        <dbReference type="SAM" id="MobiDB-lite"/>
    </source>
</evidence>
<keyword evidence="4" id="KW-1185">Reference proteome</keyword>
<keyword evidence="2" id="KW-0812">Transmembrane</keyword>
<evidence type="ECO:0000256" key="2">
    <source>
        <dbReference type="SAM" id="Phobius"/>
    </source>
</evidence>
<evidence type="ECO:0000313" key="3">
    <source>
        <dbReference type="EMBL" id="CAI2384755.1"/>
    </source>
</evidence>
<sequence>MSRKVHIYKNAVAVHSSEANLVFAGYSECNLAKVDKSTGAIAEQLKIGTATTVECDSLTFSNDNSNIYVAGKTSSVPQVFKVGYSDFGSATITSISIGLNSVYSVHSYINSGQDFLLITGSMTSPSQAYSLLSAKYETCTQQWAKRLQCPTDCVLTGANDALVVNSSGQVVSYFLDAKPIMTVSNLEDGSHIGCYMAGFIQSGLEISSIAYSTSFRKVFLLLKYDSGAYKIEYDPAAGTFSNAYVSTTIIPGWILEVGGHTIIGSGAPNEAKVIAVSRLGSNGIYGINTGVAFASTSDSFTSSVGYSYTYDSTTFVASSPFLVSKSASNIAINNLPDAKPFPGLAFESEVIFQGGEYTLETTAGSSGNVASFFACSISGDTSVVSEIQAHSNGEPLPSWVSLGSDSISLDYTAPLSAGGQSFYLTGKSDVEGLIYLRNAKISVVASDQCETENCKTCSSSVCTFCNDGYTLTSENTCESTKINESLTVNSSLVVSGFAGMVASTTLSGIVFESSSQNVWALLNQYQLFLMIPFLIVKLPTEFKRTLQALQFSLINMDFINSKNLHGINTAINQIDYVNPYDEFTENEFESGSAFVNCLNIIMSLCGIVLLNLFCHFLIQLFSNPQSRGFCSKVYSLILYLFYFKFYLRFLLESFLFVCLVSISELFRVIEVKDHPLSYSLNAGVFVFLVSFICLVFACYAFIKNPHKNAYANELFEGLKLNKFAKMYNFIFLIRRSLVVLIIVSMRTTSLVPRLILFACLQFASLCLTIYLRPHDRNYGNIVEIINEVWYFLIVVIIIYLQGKESAVLIFLLNKSILANTCMVLCVSLGRLLYQAITYYSNKRKNLIKPLTEQVTIQTREEMKRHKHFVENAAARPQLFKPRTKTPDTTNTNSKELSVHTDRKLITESFGRIDHLSATSSKRGVKKVQKSIKEAGSQLEASEV</sequence>
<feature type="compositionally biased region" description="Polar residues" evidence="1">
    <location>
        <begin position="886"/>
        <end position="895"/>
    </location>
</feature>
<name>A0AAD2D9Q8_EUPCR</name>
<dbReference type="SUPFAM" id="SSF101908">
    <property type="entry name" value="Putative isomerase YbhE"/>
    <property type="match status" value="1"/>
</dbReference>
<feature type="transmembrane region" description="Helical" evidence="2">
    <location>
        <begin position="682"/>
        <end position="702"/>
    </location>
</feature>
<keyword evidence="2" id="KW-0472">Membrane</keyword>
<dbReference type="EMBL" id="CAMPGE010027095">
    <property type="protein sequence ID" value="CAI2384755.1"/>
    <property type="molecule type" value="Genomic_DNA"/>
</dbReference>
<feature type="region of interest" description="Disordered" evidence="1">
    <location>
        <begin position="918"/>
        <end position="943"/>
    </location>
</feature>
<dbReference type="Proteomes" id="UP001295684">
    <property type="component" value="Unassembled WGS sequence"/>
</dbReference>
<protein>
    <submittedName>
        <fullName evidence="3">Uncharacterized protein</fullName>
    </submittedName>
</protein>
<dbReference type="InterPro" id="IPR009030">
    <property type="entry name" value="Growth_fac_rcpt_cys_sf"/>
</dbReference>
<feature type="transmembrane region" description="Helical" evidence="2">
    <location>
        <begin position="750"/>
        <end position="771"/>
    </location>
</feature>
<feature type="transmembrane region" description="Helical" evidence="2">
    <location>
        <begin position="723"/>
        <end position="744"/>
    </location>
</feature>
<comment type="caution">
    <text evidence="3">The sequence shown here is derived from an EMBL/GenBank/DDBJ whole genome shotgun (WGS) entry which is preliminary data.</text>
</comment>
<organism evidence="3 4">
    <name type="scientific">Euplotes crassus</name>
    <dbReference type="NCBI Taxonomy" id="5936"/>
    <lineage>
        <taxon>Eukaryota</taxon>
        <taxon>Sar</taxon>
        <taxon>Alveolata</taxon>
        <taxon>Ciliophora</taxon>
        <taxon>Intramacronucleata</taxon>
        <taxon>Spirotrichea</taxon>
        <taxon>Hypotrichia</taxon>
        <taxon>Euplotida</taxon>
        <taxon>Euplotidae</taxon>
        <taxon>Moneuplotes</taxon>
    </lineage>
</organism>
<reference evidence="3" key="1">
    <citation type="submission" date="2023-07" db="EMBL/GenBank/DDBJ databases">
        <authorList>
            <consortium name="AG Swart"/>
            <person name="Singh M."/>
            <person name="Singh A."/>
            <person name="Seah K."/>
            <person name="Emmerich C."/>
        </authorList>
    </citation>
    <scope>NUCLEOTIDE SEQUENCE</scope>
    <source>
        <strain evidence="3">DP1</strain>
    </source>
</reference>
<feature type="transmembrane region" description="Helical" evidence="2">
    <location>
        <begin position="806"/>
        <end position="833"/>
    </location>
</feature>
<evidence type="ECO:0000313" key="4">
    <source>
        <dbReference type="Proteomes" id="UP001295684"/>
    </source>
</evidence>
<dbReference type="AlphaFoldDB" id="A0AAD2D9Q8"/>
<feature type="transmembrane region" description="Helical" evidence="2">
    <location>
        <begin position="593"/>
        <end position="618"/>
    </location>
</feature>
<accession>A0AAD2D9Q8</accession>
<gene>
    <name evidence="3" type="ORF">ECRASSUSDP1_LOCUS26290</name>
</gene>